<dbReference type="AlphaFoldDB" id="A0A1I0R6S4"/>
<feature type="domain" description="HTH marR-type" evidence="4">
    <location>
        <begin position="58"/>
        <end position="191"/>
    </location>
</feature>
<dbReference type="GO" id="GO:0003700">
    <property type="term" value="F:DNA-binding transcription factor activity"/>
    <property type="evidence" value="ECO:0007669"/>
    <property type="project" value="InterPro"/>
</dbReference>
<dbReference type="GO" id="GO:0003677">
    <property type="term" value="F:DNA binding"/>
    <property type="evidence" value="ECO:0007669"/>
    <property type="project" value="UniProtKB-KW"/>
</dbReference>
<evidence type="ECO:0000313" key="5">
    <source>
        <dbReference type="EMBL" id="SEW36278.1"/>
    </source>
</evidence>
<dbReference type="STRING" id="29529.SAMN04488122_2369"/>
<dbReference type="PRINTS" id="PR00598">
    <property type="entry name" value="HTHMARR"/>
</dbReference>
<dbReference type="Gene3D" id="1.10.10.10">
    <property type="entry name" value="Winged helix-like DNA-binding domain superfamily/Winged helix DNA-binding domain"/>
    <property type="match status" value="1"/>
</dbReference>
<keyword evidence="3" id="KW-0804">Transcription</keyword>
<dbReference type="PANTHER" id="PTHR42756">
    <property type="entry name" value="TRANSCRIPTIONAL REGULATOR, MARR"/>
    <property type="match status" value="1"/>
</dbReference>
<proteinExistence type="predicted"/>
<dbReference type="SUPFAM" id="SSF46785">
    <property type="entry name" value="Winged helix' DNA-binding domain"/>
    <property type="match status" value="1"/>
</dbReference>
<name>A0A1I0R6S4_9BACT</name>
<dbReference type="EMBL" id="FOJG01000001">
    <property type="protein sequence ID" value="SEW36278.1"/>
    <property type="molecule type" value="Genomic_DNA"/>
</dbReference>
<dbReference type="InterPro" id="IPR036388">
    <property type="entry name" value="WH-like_DNA-bd_sf"/>
</dbReference>
<evidence type="ECO:0000256" key="1">
    <source>
        <dbReference type="ARBA" id="ARBA00023015"/>
    </source>
</evidence>
<evidence type="ECO:0000259" key="4">
    <source>
        <dbReference type="PROSITE" id="PS50995"/>
    </source>
</evidence>
<dbReference type="OrthoDB" id="961069at2"/>
<dbReference type="Proteomes" id="UP000199310">
    <property type="component" value="Unassembled WGS sequence"/>
</dbReference>
<dbReference type="SMART" id="SM00347">
    <property type="entry name" value="HTH_MARR"/>
    <property type="match status" value="1"/>
</dbReference>
<keyword evidence="6" id="KW-1185">Reference proteome</keyword>
<protein>
    <submittedName>
        <fullName evidence="5">DNA-binding transcriptional regulator, MarR family</fullName>
    </submittedName>
</protein>
<reference evidence="6" key="1">
    <citation type="submission" date="2016-10" db="EMBL/GenBank/DDBJ databases">
        <authorList>
            <person name="Varghese N."/>
            <person name="Submissions S."/>
        </authorList>
    </citation>
    <scope>NUCLEOTIDE SEQUENCE [LARGE SCALE GENOMIC DNA]</scope>
    <source>
        <strain evidence="6">DSM 3695</strain>
    </source>
</reference>
<evidence type="ECO:0000256" key="3">
    <source>
        <dbReference type="ARBA" id="ARBA00023163"/>
    </source>
</evidence>
<evidence type="ECO:0000313" key="6">
    <source>
        <dbReference type="Proteomes" id="UP000199310"/>
    </source>
</evidence>
<keyword evidence="2 5" id="KW-0238">DNA-binding</keyword>
<gene>
    <name evidence="5" type="ORF">SAMN04488122_2369</name>
</gene>
<accession>A0A1I0R6S4</accession>
<dbReference type="InterPro" id="IPR000835">
    <property type="entry name" value="HTH_MarR-typ"/>
</dbReference>
<dbReference type="PROSITE" id="PS50995">
    <property type="entry name" value="HTH_MARR_2"/>
    <property type="match status" value="1"/>
</dbReference>
<dbReference type="PANTHER" id="PTHR42756:SF1">
    <property type="entry name" value="TRANSCRIPTIONAL REPRESSOR OF EMRAB OPERON"/>
    <property type="match status" value="1"/>
</dbReference>
<evidence type="ECO:0000256" key="2">
    <source>
        <dbReference type="ARBA" id="ARBA00023125"/>
    </source>
</evidence>
<keyword evidence="1" id="KW-0805">Transcription regulation</keyword>
<dbReference type="RefSeq" id="WP_089894882.1">
    <property type="nucleotide sequence ID" value="NZ_FOJG01000001.1"/>
</dbReference>
<dbReference type="InterPro" id="IPR036390">
    <property type="entry name" value="WH_DNA-bd_sf"/>
</dbReference>
<sequence length="211" mass="23835">MDYDLIKSIIDHAAEYEQTAVSGNNRDIASFAEWLYKKTQQLPGKPVGTGAEPQVSLDTAIGRKVIRLNRYVKLYSKNALQGTPLGSSEEFSYLATLLSGKQIKKSDLIQMNIHEKPTGMEIIKRLIKSELVMQTNHPSDQRSQLLAITDKGKAVLYQVFRKMENVSKLVGGQLTADEKETLHELLKKLDAFHLDIFLNQKQDVYKSLRGE</sequence>
<organism evidence="5 6">
    <name type="scientific">Chitinophaga arvensicola</name>
    <dbReference type="NCBI Taxonomy" id="29529"/>
    <lineage>
        <taxon>Bacteria</taxon>
        <taxon>Pseudomonadati</taxon>
        <taxon>Bacteroidota</taxon>
        <taxon>Chitinophagia</taxon>
        <taxon>Chitinophagales</taxon>
        <taxon>Chitinophagaceae</taxon>
        <taxon>Chitinophaga</taxon>
    </lineage>
</organism>
<dbReference type="Pfam" id="PF13463">
    <property type="entry name" value="HTH_27"/>
    <property type="match status" value="1"/>
</dbReference>